<evidence type="ECO:0000256" key="4">
    <source>
        <dbReference type="ARBA" id="ARBA00023136"/>
    </source>
</evidence>
<dbReference type="InterPro" id="IPR036513">
    <property type="entry name" value="STAS_dom_sf"/>
</dbReference>
<feature type="transmembrane region" description="Helical" evidence="5">
    <location>
        <begin position="43"/>
        <end position="67"/>
    </location>
</feature>
<feature type="transmembrane region" description="Helical" evidence="5">
    <location>
        <begin position="100"/>
        <end position="119"/>
    </location>
</feature>
<dbReference type="Pfam" id="PF01740">
    <property type="entry name" value="STAS"/>
    <property type="match status" value="1"/>
</dbReference>
<dbReference type="Gene3D" id="3.30.750.24">
    <property type="entry name" value="STAS domain"/>
    <property type="match status" value="1"/>
</dbReference>
<dbReference type="SUPFAM" id="SSF52091">
    <property type="entry name" value="SpoIIaa-like"/>
    <property type="match status" value="1"/>
</dbReference>
<comment type="caution">
    <text evidence="7">The sequence shown here is derived from an EMBL/GenBank/DDBJ whole genome shotgun (WGS) entry which is preliminary data.</text>
</comment>
<dbReference type="RefSeq" id="WP_346762485.1">
    <property type="nucleotide sequence ID" value="NZ_JAUJEB010000013.1"/>
</dbReference>
<proteinExistence type="predicted"/>
<dbReference type="PROSITE" id="PS01130">
    <property type="entry name" value="SLC26A"/>
    <property type="match status" value="1"/>
</dbReference>
<name>A0ABT8LH76_9BACT</name>
<evidence type="ECO:0000256" key="5">
    <source>
        <dbReference type="SAM" id="Phobius"/>
    </source>
</evidence>
<reference evidence="7" key="1">
    <citation type="submission" date="2023-06" db="EMBL/GenBank/DDBJ databases">
        <title>Genomic of Agaribacillus aureum.</title>
        <authorList>
            <person name="Wang G."/>
        </authorList>
    </citation>
    <scope>NUCLEOTIDE SEQUENCE</scope>
    <source>
        <strain evidence="7">BMA12</strain>
    </source>
</reference>
<feature type="transmembrane region" description="Helical" evidence="5">
    <location>
        <begin position="385"/>
        <end position="417"/>
    </location>
</feature>
<comment type="subcellular location">
    <subcellularLocation>
        <location evidence="1">Membrane</location>
        <topology evidence="1">Multi-pass membrane protein</topology>
    </subcellularLocation>
</comment>
<dbReference type="PANTHER" id="PTHR11814">
    <property type="entry name" value="SULFATE TRANSPORTER"/>
    <property type="match status" value="1"/>
</dbReference>
<evidence type="ECO:0000313" key="8">
    <source>
        <dbReference type="Proteomes" id="UP001172083"/>
    </source>
</evidence>
<dbReference type="PROSITE" id="PS50801">
    <property type="entry name" value="STAS"/>
    <property type="match status" value="1"/>
</dbReference>
<accession>A0ABT8LH76</accession>
<keyword evidence="4 5" id="KW-0472">Membrane</keyword>
<dbReference type="EMBL" id="JAUJEB010000013">
    <property type="protein sequence ID" value="MDN5217149.1"/>
    <property type="molecule type" value="Genomic_DNA"/>
</dbReference>
<evidence type="ECO:0000259" key="6">
    <source>
        <dbReference type="PROSITE" id="PS50801"/>
    </source>
</evidence>
<organism evidence="7 8">
    <name type="scientific">Agaribacillus aureus</name>
    <dbReference type="NCBI Taxonomy" id="3051825"/>
    <lineage>
        <taxon>Bacteria</taxon>
        <taxon>Pseudomonadati</taxon>
        <taxon>Bacteroidota</taxon>
        <taxon>Cytophagia</taxon>
        <taxon>Cytophagales</taxon>
        <taxon>Splendidivirgaceae</taxon>
        <taxon>Agaribacillus</taxon>
    </lineage>
</organism>
<feature type="domain" description="STAS" evidence="6">
    <location>
        <begin position="441"/>
        <end position="555"/>
    </location>
</feature>
<dbReference type="Proteomes" id="UP001172083">
    <property type="component" value="Unassembled WGS sequence"/>
</dbReference>
<keyword evidence="2 5" id="KW-0812">Transmembrane</keyword>
<feature type="transmembrane region" description="Helical" evidence="5">
    <location>
        <begin position="180"/>
        <end position="198"/>
    </location>
</feature>
<feature type="transmembrane region" description="Helical" evidence="5">
    <location>
        <begin position="205"/>
        <end position="224"/>
    </location>
</feature>
<dbReference type="InterPro" id="IPR018045">
    <property type="entry name" value="S04_transporter_CS"/>
</dbReference>
<feature type="transmembrane region" description="Helical" evidence="5">
    <location>
        <begin position="255"/>
        <end position="274"/>
    </location>
</feature>
<evidence type="ECO:0000256" key="2">
    <source>
        <dbReference type="ARBA" id="ARBA00022692"/>
    </source>
</evidence>
<dbReference type="InterPro" id="IPR002645">
    <property type="entry name" value="STAS_dom"/>
</dbReference>
<evidence type="ECO:0000256" key="1">
    <source>
        <dbReference type="ARBA" id="ARBA00004141"/>
    </source>
</evidence>
<dbReference type="CDD" id="cd07042">
    <property type="entry name" value="STAS_SulP_like_sulfate_transporter"/>
    <property type="match status" value="1"/>
</dbReference>
<feature type="transmembrane region" description="Helical" evidence="5">
    <location>
        <begin position="330"/>
        <end position="350"/>
    </location>
</feature>
<keyword evidence="3 5" id="KW-1133">Transmembrane helix</keyword>
<feature type="transmembrane region" description="Helical" evidence="5">
    <location>
        <begin position="356"/>
        <end position="378"/>
    </location>
</feature>
<gene>
    <name evidence="7" type="ORF">QQ020_34070</name>
</gene>
<dbReference type="Pfam" id="PF00916">
    <property type="entry name" value="Sulfate_transp"/>
    <property type="match status" value="1"/>
</dbReference>
<feature type="transmembrane region" description="Helical" evidence="5">
    <location>
        <begin position="126"/>
        <end position="149"/>
    </location>
</feature>
<sequence length="576" mass="62576">MRILKKYIPLFSWLPDYNRAYLKGDISAGLTVGVMLIPQGMAYAMLAGLPPIYGLYASTVPLVLYAIFGTSRQLAVGPVAMVALLIATGVGHLAEPGTEQFIMLAVLLALMVGMMQFLLGVFRLGFLVNFLSHPVISGFTSAAALIIGLSQLKHLLGLSIPRSNYIHEILINAMADFDQIHLPTLLLGVGGIATILMMKKFSKSIPGPLVAVILGVLTVSWFGLDAQGMKIVGEVPHGLPAFSLPPIDGAHIKDLFPIALTIALVGFMESIAVAKAIQAKHKDYDVDPNQELIGLGLANIGGAFFKAFPTTGGFSRTAVNDQAGAKTGMAAIISAVLIILTLLFLTPLFYYLPNAILASVIMVAVFGLIDFKEAVYLWKTDRRDFLMMVATFVATLTFGIEQGIGVGVVLSLAMVIYRSAYPHVAVLGKMPGMAVYRNINRFPQVKERDDILIVRFDAELFFANTGYLMDILERLIMTKKDLKLIILNANAINSLDSSATHVLSDFITELRADGIDFYMSGVKGPVRDIMTKNGLMEQIGKDHFFMYVEEAVAYFDDLNSDREVQASAHATQTNLD</sequence>
<dbReference type="InterPro" id="IPR001902">
    <property type="entry name" value="SLC26A/SulP_fam"/>
</dbReference>
<dbReference type="NCBIfam" id="TIGR00815">
    <property type="entry name" value="sulP"/>
    <property type="match status" value="1"/>
</dbReference>
<evidence type="ECO:0000256" key="3">
    <source>
        <dbReference type="ARBA" id="ARBA00022989"/>
    </source>
</evidence>
<evidence type="ECO:0000313" key="7">
    <source>
        <dbReference type="EMBL" id="MDN5217149.1"/>
    </source>
</evidence>
<feature type="transmembrane region" description="Helical" evidence="5">
    <location>
        <begin position="74"/>
        <end position="94"/>
    </location>
</feature>
<dbReference type="InterPro" id="IPR011547">
    <property type="entry name" value="SLC26A/SulP_dom"/>
</dbReference>
<protein>
    <submittedName>
        <fullName evidence="7">Solute carrier family 26 protein</fullName>
    </submittedName>
</protein>
<keyword evidence="8" id="KW-1185">Reference proteome</keyword>
<feature type="transmembrane region" description="Helical" evidence="5">
    <location>
        <begin position="20"/>
        <end position="37"/>
    </location>
</feature>